<reference evidence="13" key="1">
    <citation type="journal article" date="2014" name="Int. J. Syst. Evol. Microbiol.">
        <title>Complete genome sequence of Corynebacterium casei LMG S-19264T (=DSM 44701T), isolated from a smear-ripened cheese.</title>
        <authorList>
            <consortium name="US DOE Joint Genome Institute (JGI-PGF)"/>
            <person name="Walter F."/>
            <person name="Albersmeier A."/>
            <person name="Kalinowski J."/>
            <person name="Ruckert C."/>
        </authorList>
    </citation>
    <scope>NUCLEOTIDE SEQUENCE</scope>
    <source>
        <strain evidence="13">KCTC 23430</strain>
    </source>
</reference>
<evidence type="ECO:0000256" key="8">
    <source>
        <dbReference type="ARBA" id="ARBA00022605"/>
    </source>
</evidence>
<comment type="subcellular location">
    <subcellularLocation>
        <location evidence="11">Cytoplasm</location>
    </subcellularLocation>
</comment>
<feature type="binding site" evidence="11">
    <location>
        <position position="124"/>
    </location>
    <ligand>
        <name>Zn(2+)</name>
        <dbReference type="ChEBI" id="CHEBI:29105"/>
        <note>ligand shared between dimeric partners</note>
    </ligand>
</feature>
<feature type="binding site" evidence="11">
    <location>
        <position position="102"/>
    </location>
    <ligand>
        <name>Mg(2+)</name>
        <dbReference type="ChEBI" id="CHEBI:18420"/>
    </ligand>
</feature>
<organism evidence="13 14">
    <name type="scientific">Parahalioglobus pacificus</name>
    <dbReference type="NCBI Taxonomy" id="930806"/>
    <lineage>
        <taxon>Bacteria</taxon>
        <taxon>Pseudomonadati</taxon>
        <taxon>Pseudomonadota</taxon>
        <taxon>Gammaproteobacteria</taxon>
        <taxon>Cellvibrionales</taxon>
        <taxon>Halieaceae</taxon>
        <taxon>Parahalioglobus</taxon>
    </lineage>
</organism>
<evidence type="ECO:0000256" key="7">
    <source>
        <dbReference type="ARBA" id="ARBA00022490"/>
    </source>
</evidence>
<evidence type="ECO:0000256" key="10">
    <source>
        <dbReference type="ARBA" id="ARBA00023102"/>
    </source>
</evidence>
<comment type="similarity">
    <text evidence="5">In the C-terminal section; belongs to the PRA-PH family.</text>
</comment>
<keyword evidence="8 11" id="KW-0028">Amino-acid biosynthesis</keyword>
<dbReference type="GO" id="GO:0004636">
    <property type="term" value="F:phosphoribosyl-ATP diphosphatase activity"/>
    <property type="evidence" value="ECO:0007669"/>
    <property type="project" value="UniProtKB-EC"/>
</dbReference>
<evidence type="ECO:0000256" key="3">
    <source>
        <dbReference type="ARBA" id="ARBA00005169"/>
    </source>
</evidence>
<dbReference type="Proteomes" id="UP000644693">
    <property type="component" value="Unassembled WGS sequence"/>
</dbReference>
<feature type="binding site" evidence="11">
    <location>
        <position position="101"/>
    </location>
    <ligand>
        <name>Zn(2+)</name>
        <dbReference type="ChEBI" id="CHEBI:29105"/>
        <note>ligand shared between dimeric partners</note>
    </ligand>
</feature>
<dbReference type="Pfam" id="PF01502">
    <property type="entry name" value="PRA-CH"/>
    <property type="match status" value="1"/>
</dbReference>
<comment type="pathway">
    <text evidence="4">Amino-acid biosynthesis; L-histidine biosynthesis; L-histidine from 5-phospho-alpha-D-ribose 1-diphosphate: step 2/9.</text>
</comment>
<dbReference type="SUPFAM" id="SSF141734">
    <property type="entry name" value="HisI-like"/>
    <property type="match status" value="1"/>
</dbReference>
<evidence type="ECO:0000256" key="6">
    <source>
        <dbReference type="ARBA" id="ARBA00008299"/>
    </source>
</evidence>
<dbReference type="GO" id="GO:0008270">
    <property type="term" value="F:zinc ion binding"/>
    <property type="evidence" value="ECO:0007669"/>
    <property type="project" value="UniProtKB-UniRule"/>
</dbReference>
<comment type="similarity">
    <text evidence="6">In the N-terminal section; belongs to the PRA-CH family.</text>
</comment>
<keyword evidence="11" id="KW-0862">Zinc</keyword>
<feature type="binding site" evidence="11">
    <location>
        <position position="117"/>
    </location>
    <ligand>
        <name>Zn(2+)</name>
        <dbReference type="ChEBI" id="CHEBI:29105"/>
        <note>ligand shared between dimeric partners</note>
    </ligand>
</feature>
<keyword evidence="9 11" id="KW-0378">Hydrolase</keyword>
<feature type="domain" description="Phosphoribosyl-AMP cyclohydrolase" evidence="12">
    <location>
        <begin position="53"/>
        <end position="126"/>
    </location>
</feature>
<proteinExistence type="inferred from homology"/>
<dbReference type="HAMAP" id="MF_01021">
    <property type="entry name" value="HisI"/>
    <property type="match status" value="1"/>
</dbReference>
<dbReference type="GO" id="GO:0005737">
    <property type="term" value="C:cytoplasm"/>
    <property type="evidence" value="ECO:0007669"/>
    <property type="project" value="UniProtKB-SubCell"/>
</dbReference>
<keyword evidence="7 11" id="KW-0963">Cytoplasm</keyword>
<keyword evidence="14" id="KW-1185">Reference proteome</keyword>
<evidence type="ECO:0000313" key="14">
    <source>
        <dbReference type="Proteomes" id="UP000644693"/>
    </source>
</evidence>
<dbReference type="PANTHER" id="PTHR42945">
    <property type="entry name" value="HISTIDINE BIOSYNTHESIS BIFUNCTIONAL PROTEIN"/>
    <property type="match status" value="1"/>
</dbReference>
<evidence type="ECO:0000256" key="4">
    <source>
        <dbReference type="ARBA" id="ARBA00005204"/>
    </source>
</evidence>
<feature type="binding site" evidence="11">
    <location>
        <position position="100"/>
    </location>
    <ligand>
        <name>Mg(2+)</name>
        <dbReference type="ChEBI" id="CHEBI:18420"/>
    </ligand>
</feature>
<evidence type="ECO:0000256" key="9">
    <source>
        <dbReference type="ARBA" id="ARBA00022801"/>
    </source>
</evidence>
<gene>
    <name evidence="11" type="primary">hisI</name>
    <name evidence="13" type="ORF">GCM10007053_15710</name>
</gene>
<keyword evidence="10 11" id="KW-0368">Histidine biosynthesis</keyword>
<dbReference type="EC" id="3.5.4.19" evidence="11"/>
<reference evidence="13" key="2">
    <citation type="submission" date="2020-09" db="EMBL/GenBank/DDBJ databases">
        <authorList>
            <person name="Sun Q."/>
            <person name="Kim S."/>
        </authorList>
    </citation>
    <scope>NUCLEOTIDE SEQUENCE</scope>
    <source>
        <strain evidence="13">KCTC 23430</strain>
    </source>
</reference>
<dbReference type="GO" id="GO:0004635">
    <property type="term" value="F:phosphoribosyl-AMP cyclohydrolase activity"/>
    <property type="evidence" value="ECO:0007669"/>
    <property type="project" value="UniProtKB-UniRule"/>
</dbReference>
<sequence length="147" mass="16161">MSESNSRQFFKAVELEPNDTALALADVLDKLAFDQRGLMPAVAQDAHTGQVLMLAWVNRESLGVTLETGNMTYWSRSRQTLWTKGETSGHVQKVVSMSFDCDGDALLCQVEQQGSACHTGRESCFYLQVDNEKNRVVIAGDANPTSS</sequence>
<accession>A0A918XIA4</accession>
<comment type="function">
    <text evidence="11">Catalyzes the hydrolysis of the adenine ring of phosphoribosyl-AMP.</text>
</comment>
<comment type="catalytic activity">
    <reaction evidence="2">
        <text>1-(5-phospho-beta-D-ribosyl)-ATP + H2O = 1-(5-phospho-beta-D-ribosyl)-5'-AMP + diphosphate + H(+)</text>
        <dbReference type="Rhea" id="RHEA:22828"/>
        <dbReference type="ChEBI" id="CHEBI:15377"/>
        <dbReference type="ChEBI" id="CHEBI:15378"/>
        <dbReference type="ChEBI" id="CHEBI:33019"/>
        <dbReference type="ChEBI" id="CHEBI:59457"/>
        <dbReference type="ChEBI" id="CHEBI:73183"/>
        <dbReference type="EC" id="3.6.1.31"/>
    </reaction>
</comment>
<comment type="subunit">
    <text evidence="11">Homodimer.</text>
</comment>
<protein>
    <recommendedName>
        <fullName evidence="11">Phosphoribosyl-AMP cyclohydrolase</fullName>
        <shortName evidence="11">PRA-CH</shortName>
        <ecNumber evidence="11">3.5.4.19</ecNumber>
    </recommendedName>
</protein>
<evidence type="ECO:0000256" key="5">
    <source>
        <dbReference type="ARBA" id="ARBA00007731"/>
    </source>
</evidence>
<feature type="binding site" evidence="11">
    <location>
        <position position="104"/>
    </location>
    <ligand>
        <name>Mg(2+)</name>
        <dbReference type="ChEBI" id="CHEBI:18420"/>
    </ligand>
</feature>
<dbReference type="EMBL" id="BMYM01000001">
    <property type="protein sequence ID" value="GHD32033.1"/>
    <property type="molecule type" value="Genomic_DNA"/>
</dbReference>
<keyword evidence="11" id="KW-0460">Magnesium</keyword>
<comment type="catalytic activity">
    <reaction evidence="1 11">
        <text>1-(5-phospho-beta-D-ribosyl)-5'-AMP + H2O = 1-(5-phospho-beta-D-ribosyl)-5-[(5-phospho-beta-D-ribosylamino)methylideneamino]imidazole-4-carboxamide</text>
        <dbReference type="Rhea" id="RHEA:20049"/>
        <dbReference type="ChEBI" id="CHEBI:15377"/>
        <dbReference type="ChEBI" id="CHEBI:58435"/>
        <dbReference type="ChEBI" id="CHEBI:59457"/>
        <dbReference type="EC" id="3.5.4.19"/>
    </reaction>
</comment>
<dbReference type="InterPro" id="IPR002496">
    <property type="entry name" value="PRib_AMP_CycHydrolase_dom"/>
</dbReference>
<evidence type="ECO:0000313" key="13">
    <source>
        <dbReference type="EMBL" id="GHD32033.1"/>
    </source>
</evidence>
<dbReference type="RefSeq" id="WP_189476895.1">
    <property type="nucleotide sequence ID" value="NZ_BMYM01000001.1"/>
</dbReference>
<comment type="similarity">
    <text evidence="11">Belongs to the PRA-CH family.</text>
</comment>
<comment type="caution">
    <text evidence="13">The sequence shown here is derived from an EMBL/GenBank/DDBJ whole genome shotgun (WGS) entry which is preliminary data.</text>
</comment>
<evidence type="ECO:0000256" key="2">
    <source>
        <dbReference type="ARBA" id="ARBA00001460"/>
    </source>
</evidence>
<dbReference type="InterPro" id="IPR026660">
    <property type="entry name" value="PRA-CH"/>
</dbReference>
<evidence type="ECO:0000256" key="11">
    <source>
        <dbReference type="HAMAP-Rule" id="MF_01021"/>
    </source>
</evidence>
<dbReference type="PANTHER" id="PTHR42945:SF1">
    <property type="entry name" value="HISTIDINE BIOSYNTHESIS BIFUNCTIONAL PROTEIN HIS7"/>
    <property type="match status" value="1"/>
</dbReference>
<evidence type="ECO:0000256" key="1">
    <source>
        <dbReference type="ARBA" id="ARBA00000024"/>
    </source>
</evidence>
<dbReference type="GO" id="GO:0000287">
    <property type="term" value="F:magnesium ion binding"/>
    <property type="evidence" value="ECO:0007669"/>
    <property type="project" value="UniProtKB-UniRule"/>
</dbReference>
<dbReference type="InterPro" id="IPR038019">
    <property type="entry name" value="PRib_AMP_CycHydrolase_sf"/>
</dbReference>
<dbReference type="GO" id="GO:0000105">
    <property type="term" value="P:L-histidine biosynthetic process"/>
    <property type="evidence" value="ECO:0007669"/>
    <property type="project" value="UniProtKB-UniRule"/>
</dbReference>
<dbReference type="AlphaFoldDB" id="A0A918XIA4"/>
<evidence type="ECO:0000259" key="12">
    <source>
        <dbReference type="Pfam" id="PF01502"/>
    </source>
</evidence>
<name>A0A918XIA4_9GAMM</name>
<comment type="cofactor">
    <cofactor evidence="11">
        <name>Mg(2+)</name>
        <dbReference type="ChEBI" id="CHEBI:18420"/>
    </cofactor>
    <text evidence="11">Binds 1 Mg(2+) ion per subunit.</text>
</comment>
<comment type="cofactor">
    <cofactor evidence="11">
        <name>Zn(2+)</name>
        <dbReference type="ChEBI" id="CHEBI:29105"/>
    </cofactor>
    <text evidence="11">Binds 1 zinc ion per subunit.</text>
</comment>
<dbReference type="FunFam" id="3.10.20.810:FF:000001">
    <property type="entry name" value="Histidine biosynthesis bifunctional protein HisIE"/>
    <property type="match status" value="1"/>
</dbReference>
<keyword evidence="11" id="KW-0479">Metal-binding</keyword>
<dbReference type="NCBIfam" id="NF000768">
    <property type="entry name" value="PRK00051.1"/>
    <property type="match status" value="1"/>
</dbReference>
<dbReference type="Gene3D" id="3.10.20.810">
    <property type="entry name" value="Phosphoribosyl-AMP cyclohydrolase"/>
    <property type="match status" value="1"/>
</dbReference>
<comment type="pathway">
    <text evidence="3 11">Amino-acid biosynthesis; L-histidine biosynthesis; L-histidine from 5-phospho-alpha-D-ribose 1-diphosphate: step 3/9.</text>
</comment>